<feature type="transmembrane region" description="Helical" evidence="2">
    <location>
        <begin position="520"/>
        <end position="543"/>
    </location>
</feature>
<feature type="region of interest" description="Disordered" evidence="1">
    <location>
        <begin position="277"/>
        <end position="329"/>
    </location>
</feature>
<dbReference type="Pfam" id="PF00078">
    <property type="entry name" value="RVT_1"/>
    <property type="match status" value="1"/>
</dbReference>
<evidence type="ECO:0000259" key="3">
    <source>
        <dbReference type="Pfam" id="PF00078"/>
    </source>
</evidence>
<sequence length="675" mass="76515">MVPSSEMEIIGGQVNAGTRPVNFFSVYKLPDTKLDCDVLHDILSEPQVTVVAGDFNAKHTFWNCSGHKISRTRVLHSGSSDHLPVYFQVQQFPEIIFPEASLQYHLADWKLFRESLNDATSTAKLALTTYQDIDDAVEKFTSDIVSSLRISVPKKSTIIKPPILPDEIKHLISTKNRVRRRWQKYRERKEKALLNVLERNVKIKILEWRNSNWEEKIQKINSLDGSLWKLTRSLTRKSNGKLPGIFTPENSIVFDDKGKSEVLLRYFAGVHKEAAERKGFEEEKVKSQVKQTMEAAGQDERTTPASRRSASCSSNANRKKDSRNNAVARPIDKGMPLSYTYPKPTCPKELTNIIKNLPSRKAPGGDTITNRPIKNLPKKCIVLLTNLINAILRHGFPHCLENSYRNSDTKTLETGFATYIRVRIGESLSEEVSLQAGLPQGSVLSPWLFNIYTAHVLRSTTTPGVCIAGFADDTALYTSSTSTSRAINRLTNATHHIIHTLNQYKINLANKQGRKKVTIFIIYPLRTIRAVAMISVGLTLLLGQRRIVHCVQRIVSLCREDAGARLPRWRREATRVFLPHAVAALATMVLVRLYPESDWLPIVLKEMFIISSMVIQVHMAYGHSMIIVALKAIKRRTSAYYSHLTVRKNLTTIYIPHRFTYTSIEKKNTVSKLIY</sequence>
<accession>A0ABD0XRZ3</accession>
<organism evidence="4 5">
    <name type="scientific">Ranatra chinensis</name>
    <dbReference type="NCBI Taxonomy" id="642074"/>
    <lineage>
        <taxon>Eukaryota</taxon>
        <taxon>Metazoa</taxon>
        <taxon>Ecdysozoa</taxon>
        <taxon>Arthropoda</taxon>
        <taxon>Hexapoda</taxon>
        <taxon>Insecta</taxon>
        <taxon>Pterygota</taxon>
        <taxon>Neoptera</taxon>
        <taxon>Paraneoptera</taxon>
        <taxon>Hemiptera</taxon>
        <taxon>Heteroptera</taxon>
        <taxon>Panheteroptera</taxon>
        <taxon>Nepomorpha</taxon>
        <taxon>Nepidae</taxon>
        <taxon>Ranatrinae</taxon>
        <taxon>Ranatra</taxon>
    </lineage>
</organism>
<evidence type="ECO:0000256" key="1">
    <source>
        <dbReference type="SAM" id="MobiDB-lite"/>
    </source>
</evidence>
<protein>
    <recommendedName>
        <fullName evidence="3">Reverse transcriptase domain-containing protein</fullName>
    </recommendedName>
</protein>
<feature type="domain" description="Reverse transcriptase" evidence="3">
    <location>
        <begin position="418"/>
        <end position="510"/>
    </location>
</feature>
<feature type="compositionally biased region" description="Basic and acidic residues" evidence="1">
    <location>
        <begin position="277"/>
        <end position="286"/>
    </location>
</feature>
<keyword evidence="2" id="KW-0812">Transmembrane</keyword>
<dbReference type="SUPFAM" id="SSF56219">
    <property type="entry name" value="DNase I-like"/>
    <property type="match status" value="1"/>
</dbReference>
<keyword evidence="5" id="KW-1185">Reference proteome</keyword>
<evidence type="ECO:0000256" key="2">
    <source>
        <dbReference type="SAM" id="Phobius"/>
    </source>
</evidence>
<name>A0ABD0XRZ3_9HEMI</name>
<dbReference type="AlphaFoldDB" id="A0ABD0XRZ3"/>
<keyword evidence="2" id="KW-0472">Membrane</keyword>
<dbReference type="PANTHER" id="PTHR19446">
    <property type="entry name" value="REVERSE TRANSCRIPTASES"/>
    <property type="match status" value="1"/>
</dbReference>
<dbReference type="InterPro" id="IPR000477">
    <property type="entry name" value="RT_dom"/>
</dbReference>
<feature type="transmembrane region" description="Helical" evidence="2">
    <location>
        <begin position="607"/>
        <end position="630"/>
    </location>
</feature>
<proteinExistence type="predicted"/>
<feature type="transmembrane region" description="Helical" evidence="2">
    <location>
        <begin position="576"/>
        <end position="595"/>
    </location>
</feature>
<dbReference type="Proteomes" id="UP001558652">
    <property type="component" value="Unassembled WGS sequence"/>
</dbReference>
<comment type="caution">
    <text evidence="4">The sequence shown here is derived from an EMBL/GenBank/DDBJ whole genome shotgun (WGS) entry which is preliminary data.</text>
</comment>
<reference evidence="4 5" key="1">
    <citation type="submission" date="2024-07" db="EMBL/GenBank/DDBJ databases">
        <title>Chromosome-level genome assembly of the water stick insect Ranatra chinensis (Heteroptera: Nepidae).</title>
        <authorList>
            <person name="Liu X."/>
        </authorList>
    </citation>
    <scope>NUCLEOTIDE SEQUENCE [LARGE SCALE GENOMIC DNA]</scope>
    <source>
        <strain evidence="4">Cailab_2021Rc</strain>
        <tissue evidence="4">Muscle</tissue>
    </source>
</reference>
<gene>
    <name evidence="4" type="ORF">AAG570_014114</name>
</gene>
<dbReference type="Gene3D" id="3.60.10.10">
    <property type="entry name" value="Endonuclease/exonuclease/phosphatase"/>
    <property type="match status" value="1"/>
</dbReference>
<evidence type="ECO:0000313" key="4">
    <source>
        <dbReference type="EMBL" id="KAL1109957.1"/>
    </source>
</evidence>
<evidence type="ECO:0000313" key="5">
    <source>
        <dbReference type="Proteomes" id="UP001558652"/>
    </source>
</evidence>
<dbReference type="InterPro" id="IPR036691">
    <property type="entry name" value="Endo/exonu/phosph_ase_sf"/>
</dbReference>
<feature type="compositionally biased region" description="Low complexity" evidence="1">
    <location>
        <begin position="305"/>
        <end position="316"/>
    </location>
</feature>
<dbReference type="EMBL" id="JBFDAA010000115">
    <property type="protein sequence ID" value="KAL1109957.1"/>
    <property type="molecule type" value="Genomic_DNA"/>
</dbReference>
<keyword evidence="2" id="KW-1133">Transmembrane helix</keyword>